<dbReference type="GO" id="GO:0051607">
    <property type="term" value="P:defense response to virus"/>
    <property type="evidence" value="ECO:0007669"/>
    <property type="project" value="UniProtKB-UniRule"/>
</dbReference>
<dbReference type="EC" id="3.1.-.-" evidence="9"/>
<evidence type="ECO:0000256" key="4">
    <source>
        <dbReference type="ARBA" id="ARBA00022723"/>
    </source>
</evidence>
<evidence type="ECO:0000313" key="10">
    <source>
        <dbReference type="EMBL" id="ABZ83131.1"/>
    </source>
</evidence>
<feature type="binding site" evidence="9">
    <location>
        <position position="8"/>
    </location>
    <ligand>
        <name>Mg(2+)</name>
        <dbReference type="ChEBI" id="CHEBI:18420"/>
        <note>catalytic</note>
    </ligand>
</feature>
<evidence type="ECO:0000256" key="5">
    <source>
        <dbReference type="ARBA" id="ARBA00022759"/>
    </source>
</evidence>
<evidence type="ECO:0000256" key="1">
    <source>
        <dbReference type="ARBA" id="ARBA00001946"/>
    </source>
</evidence>
<accession>B0TFX4</accession>
<dbReference type="PANTHER" id="PTHR34405:SF3">
    <property type="entry name" value="CRISPR-ASSOCIATED ENDORIBONUCLEASE CAS2 3"/>
    <property type="match status" value="1"/>
</dbReference>
<evidence type="ECO:0000256" key="3">
    <source>
        <dbReference type="ARBA" id="ARBA00022722"/>
    </source>
</evidence>
<dbReference type="KEGG" id="hmo:HM1_0517"/>
<keyword evidence="7 9" id="KW-0460">Magnesium</keyword>
<evidence type="ECO:0000256" key="2">
    <source>
        <dbReference type="ARBA" id="ARBA00009959"/>
    </source>
</evidence>
<evidence type="ECO:0000256" key="8">
    <source>
        <dbReference type="ARBA" id="ARBA00023118"/>
    </source>
</evidence>
<dbReference type="EMBL" id="CP000930">
    <property type="protein sequence ID" value="ABZ83131.1"/>
    <property type="molecule type" value="Genomic_DNA"/>
</dbReference>
<dbReference type="GO" id="GO:0046872">
    <property type="term" value="F:metal ion binding"/>
    <property type="evidence" value="ECO:0007669"/>
    <property type="project" value="UniProtKB-UniRule"/>
</dbReference>
<dbReference type="Proteomes" id="UP000008550">
    <property type="component" value="Chromosome"/>
</dbReference>
<dbReference type="NCBIfam" id="TIGR01573">
    <property type="entry name" value="cas2"/>
    <property type="match status" value="1"/>
</dbReference>
<keyword evidence="3 9" id="KW-0540">Nuclease</keyword>
<dbReference type="RefSeq" id="WP_012281424.1">
    <property type="nucleotide sequence ID" value="NC_010337.2"/>
</dbReference>
<keyword evidence="11" id="KW-1185">Reference proteome</keyword>
<dbReference type="CDD" id="cd09725">
    <property type="entry name" value="Cas2_I_II_III"/>
    <property type="match status" value="1"/>
</dbReference>
<dbReference type="HAMAP" id="MF_01471">
    <property type="entry name" value="Cas2"/>
    <property type="match status" value="1"/>
</dbReference>
<keyword evidence="4 9" id="KW-0479">Metal-binding</keyword>
<proteinExistence type="inferred from homology"/>
<reference evidence="10 11" key="1">
    <citation type="journal article" date="2008" name="J. Bacteriol.">
        <title>The genome of Heliobacterium modesticaldum, a phototrophic representative of the Firmicutes containing the simplest photosynthetic apparatus.</title>
        <authorList>
            <person name="Sattley W.M."/>
            <person name="Madigan M.T."/>
            <person name="Swingley W.D."/>
            <person name="Cheung P.C."/>
            <person name="Clocksin K.M."/>
            <person name="Conrad A.L."/>
            <person name="Dejesa L.C."/>
            <person name="Honchak B.M."/>
            <person name="Jung D.O."/>
            <person name="Karbach L.E."/>
            <person name="Kurdoglu A."/>
            <person name="Lahiri S."/>
            <person name="Mastrian S.D."/>
            <person name="Page L.E."/>
            <person name="Taylor H.L."/>
            <person name="Wang Z.T."/>
            <person name="Raymond J."/>
            <person name="Chen M."/>
            <person name="Blankenship R.E."/>
            <person name="Touchman J.W."/>
        </authorList>
    </citation>
    <scope>NUCLEOTIDE SEQUENCE [LARGE SCALE GENOMIC DNA]</scope>
    <source>
        <strain evidence="11">ATCC 51547 / Ice1</strain>
    </source>
</reference>
<comment type="subunit">
    <text evidence="9">Homodimer, forms a heterotetramer with a Cas1 homodimer.</text>
</comment>
<dbReference type="InterPro" id="IPR019199">
    <property type="entry name" value="Virulence_VapD/CRISPR_Cas2"/>
</dbReference>
<dbReference type="eggNOG" id="COG1343">
    <property type="taxonomic scope" value="Bacteria"/>
</dbReference>
<dbReference type="HOGENOM" id="CLU_161124_2_1_9"/>
<dbReference type="InterPro" id="IPR021127">
    <property type="entry name" value="CRISPR_associated_Cas2"/>
</dbReference>
<dbReference type="GO" id="GO:0016787">
    <property type="term" value="F:hydrolase activity"/>
    <property type="evidence" value="ECO:0007669"/>
    <property type="project" value="UniProtKB-KW"/>
</dbReference>
<dbReference type="PANTHER" id="PTHR34405">
    <property type="entry name" value="CRISPR-ASSOCIATED ENDORIBONUCLEASE CAS2"/>
    <property type="match status" value="1"/>
</dbReference>
<keyword evidence="6 9" id="KW-0378">Hydrolase</keyword>
<evidence type="ECO:0000256" key="9">
    <source>
        <dbReference type="HAMAP-Rule" id="MF_01471"/>
    </source>
</evidence>
<dbReference type="Pfam" id="PF09827">
    <property type="entry name" value="CRISPR_Cas2"/>
    <property type="match status" value="1"/>
</dbReference>
<gene>
    <name evidence="9 10" type="primary">cas2</name>
    <name evidence="10" type="ORF">HM1_0517</name>
</gene>
<name>B0TFX4_HELMI</name>
<organism evidence="10 11">
    <name type="scientific">Heliobacterium modesticaldum (strain ATCC 51547 / Ice1)</name>
    <dbReference type="NCBI Taxonomy" id="498761"/>
    <lineage>
        <taxon>Bacteria</taxon>
        <taxon>Bacillati</taxon>
        <taxon>Bacillota</taxon>
        <taxon>Clostridia</taxon>
        <taxon>Eubacteriales</taxon>
        <taxon>Heliobacteriaceae</taxon>
        <taxon>Heliomicrobium</taxon>
    </lineage>
</organism>
<protein>
    <recommendedName>
        <fullName evidence="9">CRISPR-associated endoribonuclease Cas2</fullName>
        <ecNumber evidence="9">3.1.-.-</ecNumber>
    </recommendedName>
</protein>
<evidence type="ECO:0000256" key="7">
    <source>
        <dbReference type="ARBA" id="ARBA00022842"/>
    </source>
</evidence>
<sequence>MKTLVIYDIELDKVRTKVSELCKDYGLQRIQYSAFFGELNTNRREELRQRIKKTLGRTVGRIHFFPICDKDLRLVMQVMNLPELLVDGDDGEASC</sequence>
<evidence type="ECO:0000313" key="11">
    <source>
        <dbReference type="Proteomes" id="UP000008550"/>
    </source>
</evidence>
<dbReference type="Gene3D" id="3.30.70.240">
    <property type="match status" value="1"/>
</dbReference>
<comment type="cofactor">
    <cofactor evidence="1 9">
        <name>Mg(2+)</name>
        <dbReference type="ChEBI" id="CHEBI:18420"/>
    </cofactor>
</comment>
<keyword evidence="8 9" id="KW-0051">Antiviral defense</keyword>
<dbReference type="SUPFAM" id="SSF143430">
    <property type="entry name" value="TTP0101/SSO1404-like"/>
    <property type="match status" value="1"/>
</dbReference>
<comment type="similarity">
    <text evidence="2 9">Belongs to the CRISPR-associated endoribonuclease Cas2 protein family.</text>
</comment>
<dbReference type="STRING" id="498761.HM1_0517"/>
<dbReference type="OrthoDB" id="9798176at2"/>
<dbReference type="GO" id="GO:0004521">
    <property type="term" value="F:RNA endonuclease activity"/>
    <property type="evidence" value="ECO:0007669"/>
    <property type="project" value="InterPro"/>
</dbReference>
<comment type="function">
    <text evidence="9">CRISPR (clustered regularly interspaced short palindromic repeat), is an adaptive immune system that provides protection against mobile genetic elements (viruses, transposable elements and conjugative plasmids). CRISPR clusters contain sequences complementary to antecedent mobile elements and target invading nucleic acids. CRISPR clusters are transcribed and processed into CRISPR RNA (crRNA). Functions as a ssRNA-specific endoribonuclease. Involved in the integration of spacer DNA into the CRISPR cassette.</text>
</comment>
<dbReference type="AlphaFoldDB" id="B0TFX4"/>
<evidence type="ECO:0000256" key="6">
    <source>
        <dbReference type="ARBA" id="ARBA00022801"/>
    </source>
</evidence>
<dbReference type="GO" id="GO:0043571">
    <property type="term" value="P:maintenance of CRISPR repeat elements"/>
    <property type="evidence" value="ECO:0007669"/>
    <property type="project" value="UniProtKB-UniRule"/>
</dbReference>
<keyword evidence="5 9" id="KW-0255">Endonuclease</keyword>